<evidence type="ECO:0000256" key="2">
    <source>
        <dbReference type="SAM" id="SignalP"/>
    </source>
</evidence>
<dbReference type="Pfam" id="PF17479">
    <property type="entry name" value="DUF3048_C"/>
    <property type="match status" value="1"/>
</dbReference>
<evidence type="ECO:0000313" key="6">
    <source>
        <dbReference type="Proteomes" id="UP000317371"/>
    </source>
</evidence>
<name>A0A540VJU3_9CHLR</name>
<accession>A0A540VJU3</accession>
<dbReference type="FunCoup" id="A0A540VJU3">
    <property type="interactions" value="3"/>
</dbReference>
<dbReference type="InterPro" id="IPR023158">
    <property type="entry name" value="YerB-like_sf"/>
</dbReference>
<evidence type="ECO:0000313" key="5">
    <source>
        <dbReference type="EMBL" id="TQE96982.1"/>
    </source>
</evidence>
<feature type="signal peptide" evidence="2">
    <location>
        <begin position="1"/>
        <end position="27"/>
    </location>
</feature>
<dbReference type="PROSITE" id="PS51257">
    <property type="entry name" value="PROKAR_LIPOPROTEIN"/>
    <property type="match status" value="1"/>
</dbReference>
<dbReference type="InterPro" id="IPR021416">
    <property type="entry name" value="DUF3048_N"/>
</dbReference>
<keyword evidence="6" id="KW-1185">Reference proteome</keyword>
<dbReference type="InParanoid" id="A0A540VJU3"/>
<comment type="caution">
    <text evidence="5">The sequence shown here is derived from an EMBL/GenBank/DDBJ whole genome shotgun (WGS) entry which is preliminary data.</text>
</comment>
<keyword evidence="2" id="KW-0732">Signal</keyword>
<dbReference type="RefSeq" id="WP_141608967.1">
    <property type="nucleotide sequence ID" value="NZ_VIGC02000005.1"/>
</dbReference>
<organism evidence="5 6">
    <name type="scientific">Litorilinea aerophila</name>
    <dbReference type="NCBI Taxonomy" id="1204385"/>
    <lineage>
        <taxon>Bacteria</taxon>
        <taxon>Bacillati</taxon>
        <taxon>Chloroflexota</taxon>
        <taxon>Caldilineae</taxon>
        <taxon>Caldilineales</taxon>
        <taxon>Caldilineaceae</taxon>
        <taxon>Litorilinea</taxon>
    </lineage>
</organism>
<sequence length="387" mass="42379">MFRTFPFSLRSMALGLGVILALFLSSACGSTGPEPTPTPTKTPLPAEPQAAVQPASAAPAASPTPQPAAVLPTATPTPVPANIAPYSGLPAENEEFLHRRPIFICINNDPVGRSAHHGLSLADLVYEYIVDGFTMTRITAMYQSRSASRVGPVRSARLPNIWMTYMYDGVLACSGGSDEVRYLLKNEVGFPYLDADVDDPSNSVYFQSIGNDYRTRLQTSTDGVRRWLADQGLTKEWSRPGFEFSPEPPPGAAGTATVIRIPYPGGNQVEWRYDASQGGYLRFQGGQQQFDPATNQPILAQNVIVIVANHRLTDIVEDSLGTRSVDIELYGFGDFRIFRDGQVYEGTWRADPENPPRWLGPGEVVVKLKPGQSWIQVIRELGEVTYQ</sequence>
<feature type="compositionally biased region" description="Pro residues" evidence="1">
    <location>
        <begin position="34"/>
        <end position="46"/>
    </location>
</feature>
<dbReference type="Gene3D" id="3.50.90.10">
    <property type="entry name" value="YerB-like"/>
    <property type="match status" value="1"/>
</dbReference>
<dbReference type="InterPro" id="IPR035328">
    <property type="entry name" value="DUF3048_C"/>
</dbReference>
<evidence type="ECO:0000259" key="4">
    <source>
        <dbReference type="Pfam" id="PF17479"/>
    </source>
</evidence>
<evidence type="ECO:0000256" key="1">
    <source>
        <dbReference type="SAM" id="MobiDB-lite"/>
    </source>
</evidence>
<feature type="chain" id="PRO_5022203364" evidence="2">
    <location>
        <begin position="28"/>
        <end position="387"/>
    </location>
</feature>
<feature type="domain" description="DUF3048" evidence="4">
    <location>
        <begin position="259"/>
        <end position="375"/>
    </location>
</feature>
<dbReference type="SUPFAM" id="SSF159774">
    <property type="entry name" value="YerB-like"/>
    <property type="match status" value="1"/>
</dbReference>
<dbReference type="Pfam" id="PF11258">
    <property type="entry name" value="DUF3048"/>
    <property type="match status" value="1"/>
</dbReference>
<reference evidence="5 6" key="1">
    <citation type="submission" date="2019-06" db="EMBL/GenBank/DDBJ databases">
        <title>Genome sequence of Litorilinea aerophila BAA-2444.</title>
        <authorList>
            <person name="Maclea K.S."/>
            <person name="Maurais E.G."/>
            <person name="Iannazzi L.C."/>
        </authorList>
    </citation>
    <scope>NUCLEOTIDE SEQUENCE [LARGE SCALE GENOMIC DNA]</scope>
    <source>
        <strain evidence="5 6">ATCC BAA-2444</strain>
    </source>
</reference>
<dbReference type="EMBL" id="VIGC01000005">
    <property type="protein sequence ID" value="TQE96982.1"/>
    <property type="molecule type" value="Genomic_DNA"/>
</dbReference>
<gene>
    <name evidence="5" type="ORF">FKZ61_04905</name>
</gene>
<dbReference type="AlphaFoldDB" id="A0A540VJU3"/>
<feature type="region of interest" description="Disordered" evidence="1">
    <location>
        <begin position="30"/>
        <end position="74"/>
    </location>
</feature>
<feature type="domain" description="DUF3048" evidence="3">
    <location>
        <begin position="87"/>
        <end position="230"/>
    </location>
</feature>
<protein>
    <submittedName>
        <fullName evidence="5">DUF3048 domain-containing protein</fullName>
    </submittedName>
</protein>
<proteinExistence type="predicted"/>
<evidence type="ECO:0000259" key="3">
    <source>
        <dbReference type="Pfam" id="PF11258"/>
    </source>
</evidence>
<dbReference type="Proteomes" id="UP000317371">
    <property type="component" value="Unassembled WGS sequence"/>
</dbReference>
<dbReference type="OrthoDB" id="9779102at2"/>
<feature type="compositionally biased region" description="Low complexity" evidence="1">
    <location>
        <begin position="47"/>
        <end position="74"/>
    </location>
</feature>